<keyword evidence="1" id="KW-0963">Cytoplasm</keyword>
<keyword evidence="9" id="KW-1185">Reference proteome</keyword>
<evidence type="ECO:0000256" key="1">
    <source>
        <dbReference type="ARBA" id="ARBA00022490"/>
    </source>
</evidence>
<dbReference type="NCBIfam" id="TIGR00237">
    <property type="entry name" value="xseA"/>
    <property type="match status" value="1"/>
</dbReference>
<evidence type="ECO:0000259" key="7">
    <source>
        <dbReference type="Pfam" id="PF13742"/>
    </source>
</evidence>
<gene>
    <name evidence="8" type="primary">xseA</name>
    <name evidence="8" type="ORF">RT717_10585</name>
</gene>
<dbReference type="RefSeq" id="WP_317491704.1">
    <property type="nucleotide sequence ID" value="NZ_CP136051.1"/>
</dbReference>
<dbReference type="EMBL" id="CP136051">
    <property type="protein sequence ID" value="WOK09081.1"/>
    <property type="molecule type" value="Genomic_DNA"/>
</dbReference>
<keyword evidence="4 5" id="KW-0269">Exonuclease</keyword>
<reference evidence="8 9" key="1">
    <citation type="journal article" date="2023" name="Microbiol. Resour. Announc.">
        <title>Complete Genome Sequence of Imperialibacter roseus strain P4T.</title>
        <authorList>
            <person name="Tizabi D.R."/>
            <person name="Bachvaroff T."/>
            <person name="Hill R.T."/>
        </authorList>
    </citation>
    <scope>NUCLEOTIDE SEQUENCE [LARGE SCALE GENOMIC DNA]</scope>
    <source>
        <strain evidence="8 9">P4T</strain>
    </source>
</reference>
<keyword evidence="3 5" id="KW-0378">Hydrolase</keyword>
<accession>A0ABZ0IZG1</accession>
<dbReference type="PANTHER" id="PTHR30008:SF0">
    <property type="entry name" value="EXODEOXYRIBONUCLEASE 7 LARGE SUBUNIT"/>
    <property type="match status" value="1"/>
</dbReference>
<name>A0ABZ0IZG1_9BACT</name>
<dbReference type="InterPro" id="IPR003753">
    <property type="entry name" value="Exonuc_VII_L"/>
</dbReference>
<protein>
    <recommendedName>
        <fullName evidence="5">Exodeoxyribonuclease 7 large subunit</fullName>
        <ecNumber evidence="5">3.1.11.6</ecNumber>
    </recommendedName>
</protein>
<evidence type="ECO:0000259" key="6">
    <source>
        <dbReference type="Pfam" id="PF02601"/>
    </source>
</evidence>
<dbReference type="InterPro" id="IPR025824">
    <property type="entry name" value="OB-fold_nuc-bd_dom"/>
</dbReference>
<dbReference type="GO" id="GO:0008855">
    <property type="term" value="F:exodeoxyribonuclease VII activity"/>
    <property type="evidence" value="ECO:0007669"/>
    <property type="project" value="UniProtKB-EC"/>
</dbReference>
<dbReference type="PANTHER" id="PTHR30008">
    <property type="entry name" value="EXODEOXYRIBONUCLEASE 7 LARGE SUBUNIT"/>
    <property type="match status" value="1"/>
</dbReference>
<sequence>MQTVTLSELAFTIKDAISGNLAPSYWVTAEIGDMKVNAKGHCYLELLEKDHQQVKAKLRAAIWAYDFRNINQWFEKITGNSLRQGIKILANAQVSFHEVYGLNLTIKDIDPNFTIGERERKKQEVISRLTEEFLIDRNKGLVLPVVPQRIAVISSSTAAGYGDFLHQLENNKKHYAVSTKLFPVTLQGDEAERAILRAIENISNEKDDFDAIVVIRGGGAQLDLDVFNEYNVCAAIANAPLPVLTGIGHERDETIADMVAHTRLKTPTAVADFILEGFEAFTESIQWMASRLLRQVDEEMRGQKHLLGQLSKDLNYLARQQMAQGLSYINSVKRDIAQSAKWKIERERNRLREVSATTIHTVNEQLKAAKNQLAIAEKSVEASDPKKVLARGYSITTLEGKLLKNSKLKNGDSIVTHYSHGVLTSQIKSLNDHE</sequence>
<evidence type="ECO:0000256" key="5">
    <source>
        <dbReference type="RuleBase" id="RU004355"/>
    </source>
</evidence>
<comment type="catalytic activity">
    <reaction evidence="5">
        <text>Exonucleolytic cleavage in either 5'- to 3'- or 3'- to 5'-direction to yield nucleoside 5'-phosphates.</text>
        <dbReference type="EC" id="3.1.11.6"/>
    </reaction>
</comment>
<feature type="domain" description="OB-fold nucleic acid binding" evidence="7">
    <location>
        <begin position="5"/>
        <end position="110"/>
    </location>
</feature>
<dbReference type="CDD" id="cd04489">
    <property type="entry name" value="ExoVII_LU_OBF"/>
    <property type="match status" value="1"/>
</dbReference>
<evidence type="ECO:0000313" key="8">
    <source>
        <dbReference type="EMBL" id="WOK09081.1"/>
    </source>
</evidence>
<evidence type="ECO:0000256" key="2">
    <source>
        <dbReference type="ARBA" id="ARBA00022722"/>
    </source>
</evidence>
<evidence type="ECO:0000313" key="9">
    <source>
        <dbReference type="Proteomes" id="UP001302349"/>
    </source>
</evidence>
<organism evidence="8 9">
    <name type="scientific">Imperialibacter roseus</name>
    <dbReference type="NCBI Taxonomy" id="1324217"/>
    <lineage>
        <taxon>Bacteria</taxon>
        <taxon>Pseudomonadati</taxon>
        <taxon>Bacteroidota</taxon>
        <taxon>Cytophagia</taxon>
        <taxon>Cytophagales</taxon>
        <taxon>Flammeovirgaceae</taxon>
        <taxon>Imperialibacter</taxon>
    </lineage>
</organism>
<keyword evidence="2 5" id="KW-0540">Nuclease</keyword>
<comment type="subcellular location">
    <subcellularLocation>
        <location evidence="5">Cytoplasm</location>
    </subcellularLocation>
</comment>
<evidence type="ECO:0000256" key="3">
    <source>
        <dbReference type="ARBA" id="ARBA00022801"/>
    </source>
</evidence>
<dbReference type="InterPro" id="IPR020579">
    <property type="entry name" value="Exonuc_VII_lsu_C"/>
</dbReference>
<proteinExistence type="inferred from homology"/>
<dbReference type="Pfam" id="PF02601">
    <property type="entry name" value="Exonuc_VII_L"/>
    <property type="match status" value="1"/>
</dbReference>
<evidence type="ECO:0000256" key="4">
    <source>
        <dbReference type="ARBA" id="ARBA00022839"/>
    </source>
</evidence>
<feature type="domain" description="Exonuclease VII large subunit C-terminal" evidence="6">
    <location>
        <begin position="134"/>
        <end position="425"/>
    </location>
</feature>
<comment type="similarity">
    <text evidence="5">Belongs to the XseA family.</text>
</comment>
<dbReference type="EC" id="3.1.11.6" evidence="5"/>
<dbReference type="Pfam" id="PF13742">
    <property type="entry name" value="tRNA_anti_2"/>
    <property type="match status" value="1"/>
</dbReference>
<dbReference type="Proteomes" id="UP001302349">
    <property type="component" value="Chromosome"/>
</dbReference>